<dbReference type="AlphaFoldDB" id="A0AAV7E6T9"/>
<dbReference type="InterPro" id="IPR044861">
    <property type="entry name" value="IPNS-like_FE2OG_OXY"/>
</dbReference>
<organism evidence="2 3">
    <name type="scientific">Aristolochia fimbriata</name>
    <name type="common">White veined hardy Dutchman's pipe vine</name>
    <dbReference type="NCBI Taxonomy" id="158543"/>
    <lineage>
        <taxon>Eukaryota</taxon>
        <taxon>Viridiplantae</taxon>
        <taxon>Streptophyta</taxon>
        <taxon>Embryophyta</taxon>
        <taxon>Tracheophyta</taxon>
        <taxon>Spermatophyta</taxon>
        <taxon>Magnoliopsida</taxon>
        <taxon>Magnoliidae</taxon>
        <taxon>Piperales</taxon>
        <taxon>Aristolochiaceae</taxon>
        <taxon>Aristolochia</taxon>
    </lineage>
</organism>
<evidence type="ECO:0000259" key="1">
    <source>
        <dbReference type="Pfam" id="PF03171"/>
    </source>
</evidence>
<gene>
    <name evidence="2" type="ORF">H6P81_015185</name>
</gene>
<protein>
    <recommendedName>
        <fullName evidence="1">Isopenicillin N synthase-like Fe(2+) 2OG dioxygenase domain-containing protein</fullName>
    </recommendedName>
</protein>
<sequence>MEEYSNIDDREEEEYCYYDGIMSNGLYKSTEHRVVANSQKEPRISIANFVGPTEMGNYRSYGPLPELVSDDKPAEYLNFTMEEFMREFLSTEVSSVANRFKI</sequence>
<dbReference type="Gene3D" id="2.60.120.330">
    <property type="entry name" value="B-lactam Antibiotic, Isopenicillin N Synthase, Chain"/>
    <property type="match status" value="1"/>
</dbReference>
<proteinExistence type="predicted"/>
<evidence type="ECO:0000313" key="3">
    <source>
        <dbReference type="Proteomes" id="UP000825729"/>
    </source>
</evidence>
<keyword evidence="3" id="KW-1185">Reference proteome</keyword>
<dbReference type="Pfam" id="PF03171">
    <property type="entry name" value="2OG-FeII_Oxy"/>
    <property type="match status" value="1"/>
</dbReference>
<dbReference type="EMBL" id="JAINDJ010000006">
    <property type="protein sequence ID" value="KAG9443845.1"/>
    <property type="molecule type" value="Genomic_DNA"/>
</dbReference>
<accession>A0AAV7E6T9</accession>
<comment type="caution">
    <text evidence="2">The sequence shown here is derived from an EMBL/GenBank/DDBJ whole genome shotgun (WGS) entry which is preliminary data.</text>
</comment>
<dbReference type="InterPro" id="IPR027443">
    <property type="entry name" value="IPNS-like_sf"/>
</dbReference>
<dbReference type="SUPFAM" id="SSF51197">
    <property type="entry name" value="Clavaminate synthase-like"/>
    <property type="match status" value="1"/>
</dbReference>
<dbReference type="Proteomes" id="UP000825729">
    <property type="component" value="Unassembled WGS sequence"/>
</dbReference>
<reference evidence="2 3" key="1">
    <citation type="submission" date="2021-07" db="EMBL/GenBank/DDBJ databases">
        <title>The Aristolochia fimbriata genome: insights into angiosperm evolution, floral development and chemical biosynthesis.</title>
        <authorList>
            <person name="Jiao Y."/>
        </authorList>
    </citation>
    <scope>NUCLEOTIDE SEQUENCE [LARGE SCALE GENOMIC DNA]</scope>
    <source>
        <strain evidence="2">IBCAS-2021</strain>
        <tissue evidence="2">Leaf</tissue>
    </source>
</reference>
<name>A0AAV7E6T9_ARIFI</name>
<feature type="domain" description="Isopenicillin N synthase-like Fe(2+) 2OG dioxygenase" evidence="1">
    <location>
        <begin position="21"/>
        <end position="52"/>
    </location>
</feature>
<evidence type="ECO:0000313" key="2">
    <source>
        <dbReference type="EMBL" id="KAG9443845.1"/>
    </source>
</evidence>